<feature type="compositionally biased region" description="Acidic residues" evidence="1">
    <location>
        <begin position="126"/>
        <end position="139"/>
    </location>
</feature>
<evidence type="ECO:0000313" key="2">
    <source>
        <dbReference type="EMBL" id="KAF5312229.1"/>
    </source>
</evidence>
<feature type="region of interest" description="Disordered" evidence="1">
    <location>
        <begin position="107"/>
        <end position="166"/>
    </location>
</feature>
<evidence type="ECO:0000313" key="3">
    <source>
        <dbReference type="Proteomes" id="UP000567179"/>
    </source>
</evidence>
<organism evidence="2 3">
    <name type="scientific">Psilocybe cf. subviscida</name>
    <dbReference type="NCBI Taxonomy" id="2480587"/>
    <lineage>
        <taxon>Eukaryota</taxon>
        <taxon>Fungi</taxon>
        <taxon>Dikarya</taxon>
        <taxon>Basidiomycota</taxon>
        <taxon>Agaricomycotina</taxon>
        <taxon>Agaricomycetes</taxon>
        <taxon>Agaricomycetidae</taxon>
        <taxon>Agaricales</taxon>
        <taxon>Agaricineae</taxon>
        <taxon>Strophariaceae</taxon>
        <taxon>Psilocybe</taxon>
    </lineage>
</organism>
<feature type="compositionally biased region" description="Low complexity" evidence="1">
    <location>
        <begin position="145"/>
        <end position="161"/>
    </location>
</feature>
<feature type="compositionally biased region" description="Polar residues" evidence="1">
    <location>
        <begin position="233"/>
        <end position="252"/>
    </location>
</feature>
<accession>A0A8H5AWG6</accession>
<feature type="region of interest" description="Disordered" evidence="1">
    <location>
        <begin position="209"/>
        <end position="294"/>
    </location>
</feature>
<dbReference type="AlphaFoldDB" id="A0A8H5AWG6"/>
<gene>
    <name evidence="2" type="ORF">D9619_002501</name>
</gene>
<protein>
    <submittedName>
        <fullName evidence="2">Uncharacterized protein</fullName>
    </submittedName>
</protein>
<proteinExistence type="predicted"/>
<name>A0A8H5AWG6_9AGAR</name>
<feature type="region of interest" description="Disordered" evidence="1">
    <location>
        <begin position="1"/>
        <end position="66"/>
    </location>
</feature>
<dbReference type="EMBL" id="JAACJJ010000056">
    <property type="protein sequence ID" value="KAF5312229.1"/>
    <property type="molecule type" value="Genomic_DNA"/>
</dbReference>
<evidence type="ECO:0000256" key="1">
    <source>
        <dbReference type="SAM" id="MobiDB-lite"/>
    </source>
</evidence>
<feature type="compositionally biased region" description="Polar residues" evidence="1">
    <location>
        <begin position="284"/>
        <end position="294"/>
    </location>
</feature>
<sequence length="401" mass="43243">MVAPRPILKSLPLYTPDTMKPKRTARFDGVDSDTDTNDHDCDNRNEDADDCEEEPKEDSITPPSPAFPFACTAHIPPFSPHVHFPPTPILAQMAMTHSSVSYDRKPIEVQPNELALPARGEREVESESDAESEAGSDTEGETRKGASLGSGSSAHSDSKTAWEPLANGNGGYDQGYFHLPTRSYDAEVVNSMDMDVAQDMEQELQERPCFFGTTSSPRSSGSSRSSSRRGSPKASTSKQSRPQTPYHTSTFPSEHDSCFDNFLPPPPPLVFDPSSESDSDLCISPSSGQSPDQVSHMSQVSLHLACLSSKLPLDCDEMLPARAPVPSSLLTRKRAEDRHLASRSTHASGVAKRHKICGGKRARIAGDSDVGFRTSSGSTLSESRFGGSFYEGGLDGCLGGF</sequence>
<comment type="caution">
    <text evidence="2">The sequence shown here is derived from an EMBL/GenBank/DDBJ whole genome shotgun (WGS) entry which is preliminary data.</text>
</comment>
<feature type="compositionally biased region" description="Acidic residues" evidence="1">
    <location>
        <begin position="47"/>
        <end position="56"/>
    </location>
</feature>
<keyword evidence="3" id="KW-1185">Reference proteome</keyword>
<reference evidence="2 3" key="1">
    <citation type="journal article" date="2020" name="ISME J.">
        <title>Uncovering the hidden diversity of litter-decomposition mechanisms in mushroom-forming fungi.</title>
        <authorList>
            <person name="Floudas D."/>
            <person name="Bentzer J."/>
            <person name="Ahren D."/>
            <person name="Johansson T."/>
            <person name="Persson P."/>
            <person name="Tunlid A."/>
        </authorList>
    </citation>
    <scope>NUCLEOTIDE SEQUENCE [LARGE SCALE GENOMIC DNA]</scope>
    <source>
        <strain evidence="2 3">CBS 101986</strain>
    </source>
</reference>
<feature type="compositionally biased region" description="Basic and acidic residues" evidence="1">
    <location>
        <begin position="36"/>
        <end position="46"/>
    </location>
</feature>
<dbReference type="Proteomes" id="UP000567179">
    <property type="component" value="Unassembled WGS sequence"/>
</dbReference>
<feature type="compositionally biased region" description="Low complexity" evidence="1">
    <location>
        <begin position="215"/>
        <end position="225"/>
    </location>
</feature>
<dbReference type="OrthoDB" id="3204502at2759"/>